<evidence type="ECO:0000313" key="13">
    <source>
        <dbReference type="Proteomes" id="UP000046395"/>
    </source>
</evidence>
<dbReference type="Gene3D" id="2.60.120.260">
    <property type="entry name" value="Galactose-binding domain-like"/>
    <property type="match status" value="1"/>
</dbReference>
<dbReference type="PANTHER" id="PTHR10574">
    <property type="entry name" value="NETRIN/LAMININ-RELATED"/>
    <property type="match status" value="1"/>
</dbReference>
<evidence type="ECO:0000259" key="10">
    <source>
        <dbReference type="PROSITE" id="PS50027"/>
    </source>
</evidence>
<dbReference type="Pfam" id="PF00052">
    <property type="entry name" value="Laminin_B"/>
    <property type="match status" value="1"/>
</dbReference>
<organism evidence="13 14">
    <name type="scientific">Trichuris muris</name>
    <name type="common">Mouse whipworm</name>
    <dbReference type="NCBI Taxonomy" id="70415"/>
    <lineage>
        <taxon>Eukaryota</taxon>
        <taxon>Metazoa</taxon>
        <taxon>Ecdysozoa</taxon>
        <taxon>Nematoda</taxon>
        <taxon>Enoplea</taxon>
        <taxon>Dorylaimia</taxon>
        <taxon>Trichinellida</taxon>
        <taxon>Trichuridae</taxon>
        <taxon>Trichuris</taxon>
    </lineage>
</organism>
<dbReference type="Pfam" id="PF24973">
    <property type="entry name" value="EGF_LMN_ATRN"/>
    <property type="match status" value="2"/>
</dbReference>
<reference evidence="14" key="1">
    <citation type="submission" date="2019-12" db="UniProtKB">
        <authorList>
            <consortium name="WormBaseParasite"/>
        </authorList>
    </citation>
    <scope>IDENTIFICATION</scope>
</reference>
<keyword evidence="7 8" id="KW-0424">Laminin EGF-like domain</keyword>
<keyword evidence="6" id="KW-0325">Glycoprotein</keyword>
<dbReference type="FunFam" id="2.60.120.260:FF:000018">
    <property type="entry name" value="Laminin subunit gamma 1"/>
    <property type="match status" value="1"/>
</dbReference>
<evidence type="ECO:0000259" key="11">
    <source>
        <dbReference type="PROSITE" id="PS51115"/>
    </source>
</evidence>
<feature type="disulfide bond" evidence="8">
    <location>
        <begin position="429"/>
        <end position="441"/>
    </location>
</feature>
<dbReference type="GO" id="GO:0009887">
    <property type="term" value="P:animal organ morphogenesis"/>
    <property type="evidence" value="ECO:0007669"/>
    <property type="project" value="TreeGrafter"/>
</dbReference>
<evidence type="ECO:0000313" key="14">
    <source>
        <dbReference type="WBParaSite" id="TMUE_3000012274.1"/>
    </source>
</evidence>
<feature type="disulfide bond" evidence="8">
    <location>
        <begin position="993"/>
        <end position="1002"/>
    </location>
</feature>
<evidence type="ECO:0000259" key="12">
    <source>
        <dbReference type="PROSITE" id="PS51117"/>
    </source>
</evidence>
<dbReference type="PROSITE" id="PS51115">
    <property type="entry name" value="LAMININ_IVA"/>
    <property type="match status" value="1"/>
</dbReference>
<dbReference type="Pfam" id="PF00055">
    <property type="entry name" value="Laminin_N"/>
    <property type="match status" value="1"/>
</dbReference>
<feature type="domain" description="Laminin EGF-like" evidence="10">
    <location>
        <begin position="476"/>
        <end position="528"/>
    </location>
</feature>
<accession>A0A5S6QYV0</accession>
<feature type="disulfide bond" evidence="8">
    <location>
        <begin position="449"/>
        <end position="458"/>
    </location>
</feature>
<dbReference type="InterPro" id="IPR000034">
    <property type="entry name" value="Laminin_IV"/>
</dbReference>
<feature type="domain" description="Laminin EGF-like" evidence="10">
    <location>
        <begin position="861"/>
        <end position="915"/>
    </location>
</feature>
<feature type="coiled-coil region" evidence="9">
    <location>
        <begin position="1473"/>
        <end position="1507"/>
    </location>
</feature>
<sequence>MCTCISSFLSDTVGLLLNPPVELQGGGERRSATAMGAVRVLLFLILTLLSPLCRQLDFEEYPQSSGLCYDENGAAQRCVPEFVNAAFNRPVEVTNTCGVSRPIEFCVQTGHSGMSKVCDVCDARVPSQAHPPFYLTDFNSPDNETWWQSETMAEGVQYPNSVNLTLNLGKAFDITYVRLKFRSPRPESFAIYKRSHAADEWVPWQYYSATCRSTYGVPEKAPILPSAETVAQCSADYSDISPLTGGNVAFSTLEGRPSSHNFENSPVLQEWVTASEILVVLNRLNTFGDEVFRDVKVLRSYYYAVSDFAVGGRCKCNGHASRCVKSTGYGTERLVCQCEHNTYGEDCDQCMPFFNDLPWKPATARDANECQACDCNGFSNRCYFDEQLYETTGHGGHCIDCAGNTRGVHCESCLENYWRRQDEKTCTPCNCSEVGSVHMQCDQTGQCVCKPGVGGQRCDRCLPGYFEFSALGCRDCGCVEAGSFGNQPSCQSESGDCACKRNVEGRQCERCRPGHFNLDYENEFGCTPCFCYGHSSVCESAPGFYKMNVSSTFNAGKEGWTAERYDGKPTELQFNRNDQSISVAEFDGPSYFVAAPKFVGNQRASYNQLFTFKLKVVDSNARASVRDVVLEGANGQSVSAPVFAQGNPVPAAYEQVYKYRLNEDPEFQWTPNLSTMAFLSILSNLTAFKIRGTFGIGDVGTMDDVHLGSASASPSDDMSSRATWIETCQCPDGFIGQFCESCAPGFRRDPKYGGPFARCVKCECHGHANLCEAESGRCICEHNTAGDNCERCARGFYGNALNGTDNDCTACPCPDSGPCILHTDNDIVCLECPAGYAGRRCDICSDGYYGDPSNGQECNFCKCSGNIDPNSVGNCDRMTGECKKCVHNTHGFQCEKCLPGFYGDALLEPKGDCKACDCYSPGTYKPRSDYEFLECDQSSGQCQCLNHITGRRCDQCDPGYYNIASGEGCQPCNCDPIGSINTTCDMVTAQCFCKPGVIGRRCDQCEARHYGFSSKGCDSCNCYPIGSVDMQCDVGTGQCQCHANVEGRQCDRCKENMYSLEVGCLECPPCYKLIQKMANEHRQKLKHLKDLLTEIIQNPMVINDTNFEKKLGEVNDLVDALGIDVKESLHSNDDSLVGRLSKLRQNIKNAESSLADVDHRLLEANFTISSAMNQMNSWENIKDRSYTELRHAQYYLNNEVAEAWERAKSASDSFGRQSEEMTRLAEEARRLAQKQRNDSLKIEKDAMASLNASQKAYRKAHEAIYGSEAISSEISRLEQSFAQVEQLQNQTSTMSAEQVDRAERVYQRSAEMLNKVDALRMPEVDIDGIQKKAKDISEEAKTVRIEAEKLAMENKPVVDQMNRIRVDTEYELEKAEYQQQVADGLLADLDAAREKARKAVSLAEATLEEANKTLRTLEEFDALVEQSKAEAIRALSGTSAIQDTIKTAEQWSSEAELMLGNAREDARKASRIAEDAREVAEKASKAAEQIRADAEETKRNAQSLHGEAEGVIADIQKATSTLDNYKTLSTDDKEKALSALELASQADLIATKSNQSAFEAIDTLKKIIDELNSLEGVKSTDLDLLEEEVAKASKILDDANLEQEVNSLKAKQMEQQRRINLYQADIDRLEREVRNIEQIRDSLPDRCYNVIDIEGSR</sequence>
<keyword evidence="13" id="KW-1185">Reference proteome</keyword>
<dbReference type="FunFam" id="2.10.25.10:FF:000090">
    <property type="entry name" value="laminin subunit alpha"/>
    <property type="match status" value="1"/>
</dbReference>
<evidence type="ECO:0000256" key="3">
    <source>
        <dbReference type="ARBA" id="ARBA00022729"/>
    </source>
</evidence>
<keyword evidence="2" id="KW-0964">Secreted</keyword>
<feature type="domain" description="Laminin EGF-like" evidence="10">
    <location>
        <begin position="762"/>
        <end position="810"/>
    </location>
</feature>
<dbReference type="InterPro" id="IPR050440">
    <property type="entry name" value="Laminin/Netrin_ECM"/>
</dbReference>
<feature type="domain" description="Laminin EGF-like" evidence="10">
    <location>
        <begin position="972"/>
        <end position="1019"/>
    </location>
</feature>
<protein>
    <submittedName>
        <fullName evidence="14">Laminin-like protein lam-2</fullName>
    </submittedName>
</protein>
<comment type="caution">
    <text evidence="8">Lacks conserved residue(s) required for the propagation of feature annotation.</text>
</comment>
<evidence type="ECO:0000256" key="5">
    <source>
        <dbReference type="ARBA" id="ARBA00023157"/>
    </source>
</evidence>
<keyword evidence="9" id="KW-0175">Coiled coil</keyword>
<feature type="disulfide bond" evidence="8">
    <location>
        <begin position="1020"/>
        <end position="1032"/>
    </location>
</feature>
<feature type="disulfide bond" evidence="8">
    <location>
        <begin position="780"/>
        <end position="789"/>
    </location>
</feature>
<feature type="domain" description="Laminin EGF-like" evidence="10">
    <location>
        <begin position="314"/>
        <end position="372"/>
    </location>
</feature>
<name>A0A5S6QYV0_TRIMR</name>
<dbReference type="Pfam" id="PF00053">
    <property type="entry name" value="EGF_laminin"/>
    <property type="match status" value="9"/>
</dbReference>
<evidence type="ECO:0000256" key="4">
    <source>
        <dbReference type="ARBA" id="ARBA00022737"/>
    </source>
</evidence>
<evidence type="ECO:0000256" key="9">
    <source>
        <dbReference type="SAM" id="Coils"/>
    </source>
</evidence>
<dbReference type="FunFam" id="2.10.25.10:FF:000615">
    <property type="entry name" value="Laminin subunit gamma-3"/>
    <property type="match status" value="1"/>
</dbReference>
<dbReference type="FunFam" id="2.10.25.10:FF:000067">
    <property type="entry name" value="Laminin subunit gamma 1"/>
    <property type="match status" value="1"/>
</dbReference>
<dbReference type="SMART" id="SM00181">
    <property type="entry name" value="EGF"/>
    <property type="match status" value="6"/>
</dbReference>
<evidence type="ECO:0000256" key="8">
    <source>
        <dbReference type="PROSITE-ProRule" id="PRU00460"/>
    </source>
</evidence>
<feature type="disulfide bond" evidence="8">
    <location>
        <begin position="1022"/>
        <end position="1039"/>
    </location>
</feature>
<feature type="domain" description="Laminin EGF-like" evidence="10">
    <location>
        <begin position="429"/>
        <end position="475"/>
    </location>
</feature>
<dbReference type="InterPro" id="IPR000742">
    <property type="entry name" value="EGF"/>
</dbReference>
<dbReference type="WBParaSite" id="TMUE_3000012274.1">
    <property type="protein sequence ID" value="TMUE_3000012274.1"/>
    <property type="gene ID" value="WBGene00290042"/>
</dbReference>
<feature type="disulfide bond" evidence="8">
    <location>
        <begin position="972"/>
        <end position="984"/>
    </location>
</feature>
<dbReference type="SMART" id="SM00180">
    <property type="entry name" value="EGF_Lam"/>
    <property type="match status" value="10"/>
</dbReference>
<dbReference type="InterPro" id="IPR008211">
    <property type="entry name" value="Laminin_N"/>
</dbReference>
<dbReference type="PRINTS" id="PR00011">
    <property type="entry name" value="EGFLAMININ"/>
</dbReference>
<feature type="disulfide bond" evidence="8">
    <location>
        <begin position="1041"/>
        <end position="1050"/>
    </location>
</feature>
<dbReference type="CDD" id="cd06503">
    <property type="entry name" value="ATP-synt_Fo_b"/>
    <property type="match status" value="1"/>
</dbReference>
<keyword evidence="5 8" id="KW-1015">Disulfide bond</keyword>
<dbReference type="GO" id="GO:0005576">
    <property type="term" value="C:extracellular region"/>
    <property type="evidence" value="ECO:0007669"/>
    <property type="project" value="UniProtKB-SubCell"/>
</dbReference>
<dbReference type="InterPro" id="IPR056863">
    <property type="entry name" value="LMN_ATRN_NET-like_EGF"/>
</dbReference>
<feature type="disulfide bond" evidence="8">
    <location>
        <begin position="338"/>
        <end position="347"/>
    </location>
</feature>
<evidence type="ECO:0000256" key="1">
    <source>
        <dbReference type="ARBA" id="ARBA00004613"/>
    </source>
</evidence>
<dbReference type="GO" id="GO:0048468">
    <property type="term" value="P:cell development"/>
    <property type="evidence" value="ECO:0007669"/>
    <property type="project" value="UniProtKB-ARBA"/>
</dbReference>
<keyword evidence="3" id="KW-0732">Signal</keyword>
<evidence type="ECO:0000256" key="6">
    <source>
        <dbReference type="ARBA" id="ARBA00023180"/>
    </source>
</evidence>
<dbReference type="CDD" id="cd00055">
    <property type="entry name" value="EGF_Lam"/>
    <property type="match status" value="10"/>
</dbReference>
<dbReference type="STRING" id="70415.A0A5S6QYV0"/>
<feature type="domain" description="Laminin EGF-like" evidence="10">
    <location>
        <begin position="1020"/>
        <end position="1066"/>
    </location>
</feature>
<dbReference type="SMART" id="SM00136">
    <property type="entry name" value="LamNT"/>
    <property type="match status" value="1"/>
</dbReference>
<feature type="disulfide bond" evidence="8">
    <location>
        <begin position="885"/>
        <end position="894"/>
    </location>
</feature>
<feature type="domain" description="Laminin EGF-like" evidence="10">
    <location>
        <begin position="916"/>
        <end position="971"/>
    </location>
</feature>
<feature type="domain" description="Laminin IV type A" evidence="11">
    <location>
        <begin position="555"/>
        <end position="727"/>
    </location>
</feature>
<proteinExistence type="predicted"/>
<feature type="coiled-coil region" evidence="9">
    <location>
        <begin position="1386"/>
        <end position="1420"/>
    </location>
</feature>
<keyword evidence="4" id="KW-0677">Repeat</keyword>
<evidence type="ECO:0000256" key="2">
    <source>
        <dbReference type="ARBA" id="ARBA00022525"/>
    </source>
</evidence>
<dbReference type="GO" id="GO:0009888">
    <property type="term" value="P:tissue development"/>
    <property type="evidence" value="ECO:0007669"/>
    <property type="project" value="TreeGrafter"/>
</dbReference>
<dbReference type="FunFam" id="2.10.25.10:FF:000051">
    <property type="entry name" value="Laminin subunit alpha 4"/>
    <property type="match status" value="1"/>
</dbReference>
<dbReference type="PANTHER" id="PTHR10574:SF435">
    <property type="entry name" value="LAMININ SUBUNIT GAMMA-1"/>
    <property type="match status" value="1"/>
</dbReference>
<dbReference type="FunFam" id="2.10.25.10:FF:000011">
    <property type="entry name" value="Cadherin EGF LAG seven-pass G-type receptor"/>
    <property type="match status" value="1"/>
</dbReference>
<dbReference type="FunFam" id="2.10.25.10:FF:000166">
    <property type="entry name" value="laminin subunit gamma-1"/>
    <property type="match status" value="1"/>
</dbReference>
<dbReference type="Proteomes" id="UP000046395">
    <property type="component" value="Unassembled WGS sequence"/>
</dbReference>
<feature type="disulfide bond" evidence="8">
    <location>
        <begin position="974"/>
        <end position="991"/>
    </location>
</feature>
<feature type="disulfide bond" evidence="8">
    <location>
        <begin position="944"/>
        <end position="953"/>
    </location>
</feature>
<evidence type="ECO:0000256" key="7">
    <source>
        <dbReference type="ARBA" id="ARBA00023292"/>
    </source>
</evidence>
<dbReference type="FunFam" id="2.10.25.10:FF:000105">
    <property type="entry name" value="laminin subunit gamma-1"/>
    <property type="match status" value="2"/>
</dbReference>
<feature type="domain" description="Laminin N-terminal" evidence="12">
    <location>
        <begin position="74"/>
        <end position="313"/>
    </location>
</feature>
<dbReference type="PROSITE" id="PS50027">
    <property type="entry name" value="EGF_LAM_2"/>
    <property type="match status" value="8"/>
</dbReference>
<dbReference type="InterPro" id="IPR002049">
    <property type="entry name" value="LE_dom"/>
</dbReference>
<dbReference type="PROSITE" id="PS01248">
    <property type="entry name" value="EGF_LAM_1"/>
    <property type="match status" value="4"/>
</dbReference>
<dbReference type="Gene3D" id="2.10.25.10">
    <property type="entry name" value="Laminin"/>
    <property type="match status" value="10"/>
</dbReference>
<dbReference type="SUPFAM" id="SSF57196">
    <property type="entry name" value="EGF/Laminin"/>
    <property type="match status" value="10"/>
</dbReference>
<feature type="disulfide bond" evidence="8">
    <location>
        <begin position="499"/>
        <end position="508"/>
    </location>
</feature>
<comment type="subcellular location">
    <subcellularLocation>
        <location evidence="1">Secreted</location>
    </subcellularLocation>
</comment>
<dbReference type="FunFam" id="2.10.25.10:FF:000074">
    <property type="entry name" value="Laminin subunit alpha"/>
    <property type="match status" value="1"/>
</dbReference>
<feature type="coiled-coil region" evidence="9">
    <location>
        <begin position="1582"/>
        <end position="1646"/>
    </location>
</feature>
<dbReference type="PROSITE" id="PS51117">
    <property type="entry name" value="LAMININ_NTER"/>
    <property type="match status" value="1"/>
</dbReference>
<dbReference type="SMART" id="SM00281">
    <property type="entry name" value="LamB"/>
    <property type="match status" value="1"/>
</dbReference>